<dbReference type="PANTHER" id="PTHR22726">
    <property type="entry name" value="METALLOENDOPEPTIDASE OMA1"/>
    <property type="match status" value="1"/>
</dbReference>
<keyword evidence="2" id="KW-0479">Metal-binding</keyword>
<comment type="cofactor">
    <cofactor evidence="6">
        <name>Zn(2+)</name>
        <dbReference type="ChEBI" id="CHEBI:29105"/>
    </cofactor>
    <text evidence="6">Binds 1 zinc ion per subunit.</text>
</comment>
<evidence type="ECO:0000256" key="4">
    <source>
        <dbReference type="ARBA" id="ARBA00022833"/>
    </source>
</evidence>
<accession>A0ABM8ZM91</accession>
<dbReference type="GO" id="GO:0008233">
    <property type="term" value="F:peptidase activity"/>
    <property type="evidence" value="ECO:0007669"/>
    <property type="project" value="UniProtKB-KW"/>
</dbReference>
<evidence type="ECO:0000256" key="2">
    <source>
        <dbReference type="ARBA" id="ARBA00022723"/>
    </source>
</evidence>
<comment type="similarity">
    <text evidence="6">Belongs to the peptidase M48 family.</text>
</comment>
<keyword evidence="9" id="KW-1185">Reference proteome</keyword>
<dbReference type="GO" id="GO:0006508">
    <property type="term" value="P:proteolysis"/>
    <property type="evidence" value="ECO:0007669"/>
    <property type="project" value="UniProtKB-KW"/>
</dbReference>
<keyword evidence="5 6" id="KW-0482">Metalloprotease</keyword>
<keyword evidence="4 6" id="KW-0862">Zinc</keyword>
<name>A0ABM8ZM91_9VIBR</name>
<keyword evidence="3 6" id="KW-0378">Hydrolase</keyword>
<gene>
    <name evidence="8" type="primary">bepA_3</name>
    <name evidence="8" type="ORF">VHP8226_03334</name>
</gene>
<evidence type="ECO:0000313" key="8">
    <source>
        <dbReference type="EMBL" id="CAH0529579.1"/>
    </source>
</evidence>
<dbReference type="Gene3D" id="3.30.2010.10">
    <property type="entry name" value="Metalloproteases ('zincins'), catalytic domain"/>
    <property type="match status" value="1"/>
</dbReference>
<dbReference type="PROSITE" id="PS51257">
    <property type="entry name" value="PROKAR_LIPOPROTEIN"/>
    <property type="match status" value="1"/>
</dbReference>
<organism evidence="8 9">
    <name type="scientific">Vibrio hippocampi</name>
    <dbReference type="NCBI Taxonomy" id="654686"/>
    <lineage>
        <taxon>Bacteria</taxon>
        <taxon>Pseudomonadati</taxon>
        <taxon>Pseudomonadota</taxon>
        <taxon>Gammaproteobacteria</taxon>
        <taxon>Vibrionales</taxon>
        <taxon>Vibrionaceae</taxon>
        <taxon>Vibrio</taxon>
    </lineage>
</organism>
<protein>
    <submittedName>
        <fullName evidence="8">Beta-barrel assembly-enhancing protease</fullName>
        <ecNumber evidence="8">3.4.-.-</ecNumber>
    </submittedName>
</protein>
<dbReference type="RefSeq" id="WP_237486165.1">
    <property type="nucleotide sequence ID" value="NZ_CAKLCM010000003.1"/>
</dbReference>
<dbReference type="Proteomes" id="UP000838160">
    <property type="component" value="Unassembled WGS sequence"/>
</dbReference>
<evidence type="ECO:0000256" key="5">
    <source>
        <dbReference type="ARBA" id="ARBA00023049"/>
    </source>
</evidence>
<keyword evidence="1 6" id="KW-0645">Protease</keyword>
<sequence length="261" mass="28197">MHVSARFIIPLTVSLTLTACSSSPTGRNQLILFSDSQMSQLGAQSFEEMKQQQPISKDQNINRYVQCVTQSITSTLPKQPDFEQWEVVVFESDQVNAFALPGGKIGVYTGLLNVAVTQDQLATVIGHEIAHVLADHSNERMSQSQIANTGLQITNVALGGSEYQDMTMAALGLGVQYGVILPYGRTQESEADIIGLELMAASGFDPSQSVQLWQNMAKASGGSQPPELLSTHPSHSTRISDLQAKASTLPQYQGSKPNCKI</sequence>
<evidence type="ECO:0000259" key="7">
    <source>
        <dbReference type="Pfam" id="PF01435"/>
    </source>
</evidence>
<dbReference type="EC" id="3.4.-.-" evidence="8"/>
<evidence type="ECO:0000256" key="1">
    <source>
        <dbReference type="ARBA" id="ARBA00022670"/>
    </source>
</evidence>
<comment type="caution">
    <text evidence="8">The sequence shown here is derived from an EMBL/GenBank/DDBJ whole genome shotgun (WGS) entry which is preliminary data.</text>
</comment>
<evidence type="ECO:0000256" key="6">
    <source>
        <dbReference type="RuleBase" id="RU003983"/>
    </source>
</evidence>
<dbReference type="PANTHER" id="PTHR22726:SF24">
    <property type="entry name" value="M48 FAMILY METALLOPEPTIDASE"/>
    <property type="match status" value="1"/>
</dbReference>
<evidence type="ECO:0000256" key="3">
    <source>
        <dbReference type="ARBA" id="ARBA00022801"/>
    </source>
</evidence>
<dbReference type="EMBL" id="CAKLCM010000003">
    <property type="protein sequence ID" value="CAH0529579.1"/>
    <property type="molecule type" value="Genomic_DNA"/>
</dbReference>
<reference evidence="8" key="1">
    <citation type="submission" date="2021-12" db="EMBL/GenBank/DDBJ databases">
        <authorList>
            <person name="Rodrigo-Torres L."/>
            <person name="Arahal R. D."/>
            <person name="Lucena T."/>
        </authorList>
    </citation>
    <scope>NUCLEOTIDE SEQUENCE</scope>
    <source>
        <strain evidence="8">CECT 8226</strain>
    </source>
</reference>
<dbReference type="InterPro" id="IPR051156">
    <property type="entry name" value="Mito/Outer_Membr_Metalloprot"/>
</dbReference>
<dbReference type="Pfam" id="PF01435">
    <property type="entry name" value="Peptidase_M48"/>
    <property type="match status" value="1"/>
</dbReference>
<evidence type="ECO:0000313" key="9">
    <source>
        <dbReference type="Proteomes" id="UP000838160"/>
    </source>
</evidence>
<proteinExistence type="inferred from homology"/>
<dbReference type="InterPro" id="IPR001915">
    <property type="entry name" value="Peptidase_M48"/>
</dbReference>
<feature type="domain" description="Peptidase M48" evidence="7">
    <location>
        <begin position="63"/>
        <end position="244"/>
    </location>
</feature>
<dbReference type="CDD" id="cd07331">
    <property type="entry name" value="M48C_Oma1_like"/>
    <property type="match status" value="1"/>
</dbReference>